<evidence type="ECO:0000256" key="8">
    <source>
        <dbReference type="RuleBase" id="RU003375"/>
    </source>
</evidence>
<evidence type="ECO:0000313" key="11">
    <source>
        <dbReference type="EMBL" id="QHV34325.1"/>
    </source>
</evidence>
<comment type="function">
    <text evidence="8">Component of the cytochrome c oxidase, the last enzyme in the mitochondrial electron transport chain which drives oxidative phosphorylation. The respiratory chain contains 3 multisubunit complexes succinate dehydrogenase (complex II, CII), ubiquinol-cytochrome c oxidoreductase (cytochrome b-c1 complex, complex III, CIII) and cytochrome c oxidase (complex IV, CIV), that cooperate to transfer electrons derived from NADH and succinate to molecular oxygen, creating an electrochemical gradient over the inner membrane that drives transmembrane transport and the ATP synthase. Cytochrome c oxidase is the component of the respiratory chain that catalyzes the reduction of oxygen to water. Electrons originating from reduced cytochrome c in the intermembrane space (IMS) are transferred via the dinuclear copper A center (CU(A)) of subunit 2 and heme A of subunit 1 to the active site in subunit 1, a binuclear center (BNC) formed by heme A3 and copper B (CU(B)). The BNC reduces molecular oxygen to 2 water molecules using 4 electrons from cytochrome c in the IMS and 4 protons from the mitochondrial matrix.</text>
</comment>
<feature type="transmembrane region" description="Helical" evidence="9">
    <location>
        <begin position="161"/>
        <end position="180"/>
    </location>
</feature>
<dbReference type="FunFam" id="1.20.120.80:FF:000002">
    <property type="entry name" value="Cytochrome c oxidase subunit 3"/>
    <property type="match status" value="1"/>
</dbReference>
<dbReference type="PROSITE" id="PS50253">
    <property type="entry name" value="COX3"/>
    <property type="match status" value="1"/>
</dbReference>
<dbReference type="InterPro" id="IPR000298">
    <property type="entry name" value="Cyt_c_oxidase-like_su3"/>
</dbReference>
<accession>A0A6C0MED0</accession>
<feature type="transmembrane region" description="Helical" evidence="9">
    <location>
        <begin position="192"/>
        <end position="218"/>
    </location>
</feature>
<keyword evidence="8 11" id="KW-0496">Mitochondrion</keyword>
<comment type="subcellular location">
    <subcellularLocation>
        <location evidence="1">Membrane</location>
        <topology evidence="1">Multi-pass membrane protein</topology>
    </subcellularLocation>
</comment>
<organism evidence="11">
    <name type="scientific">Gessius rufidorsus</name>
    <dbReference type="NCBI Taxonomy" id="1971641"/>
    <lineage>
        <taxon>Eukaryota</taxon>
        <taxon>Metazoa</taxon>
        <taxon>Ecdysozoa</taxon>
        <taxon>Arthropoda</taxon>
        <taxon>Hexapoda</taxon>
        <taxon>Insecta</taxon>
        <taxon>Pterygota</taxon>
        <taxon>Neoptera</taxon>
        <taxon>Paraneoptera</taxon>
        <taxon>Hemiptera</taxon>
        <taxon>Auchenorrhyncha</taxon>
        <taxon>Membracoidea</taxon>
        <taxon>Cicadellidae</taxon>
        <taxon>Iassinae</taxon>
        <taxon>Gessius</taxon>
    </lineage>
</organism>
<name>A0A6C0MED0_9HEMI</name>
<dbReference type="InterPro" id="IPR013833">
    <property type="entry name" value="Cyt_c_oxidase_su3_a-hlx"/>
</dbReference>
<dbReference type="PANTHER" id="PTHR11403:SF7">
    <property type="entry name" value="CYTOCHROME C OXIDASE SUBUNIT 3"/>
    <property type="match status" value="1"/>
</dbReference>
<geneLocation type="mitochondrion" evidence="11"/>
<keyword evidence="7 9" id="KW-0472">Membrane</keyword>
<dbReference type="PANTHER" id="PTHR11403">
    <property type="entry name" value="CYTOCHROME C OXIDASE SUBUNIT III"/>
    <property type="match status" value="1"/>
</dbReference>
<evidence type="ECO:0000256" key="9">
    <source>
        <dbReference type="SAM" id="Phobius"/>
    </source>
</evidence>
<keyword evidence="4 8" id="KW-0812">Transmembrane</keyword>
<dbReference type="EMBL" id="MN577633">
    <property type="protein sequence ID" value="QHV34325.1"/>
    <property type="molecule type" value="Genomic_DNA"/>
</dbReference>
<feature type="transmembrane region" description="Helical" evidence="9">
    <location>
        <begin position="238"/>
        <end position="257"/>
    </location>
</feature>
<evidence type="ECO:0000256" key="5">
    <source>
        <dbReference type="ARBA" id="ARBA00022967"/>
    </source>
</evidence>
<evidence type="ECO:0000259" key="10">
    <source>
        <dbReference type="PROSITE" id="PS50253"/>
    </source>
</evidence>
<dbReference type="Gene3D" id="1.10.287.70">
    <property type="match status" value="1"/>
</dbReference>
<evidence type="ECO:0000256" key="3">
    <source>
        <dbReference type="ARBA" id="ARBA00015944"/>
    </source>
</evidence>
<feature type="transmembrane region" description="Helical" evidence="9">
    <location>
        <begin position="121"/>
        <end position="141"/>
    </location>
</feature>
<reference evidence="11" key="1">
    <citation type="journal article" date="2020" name="Int. J. Biol. Macromol.">
        <title>Comparative mitogenomes of six species in the subfamily Iassinae (Hemiptera: Cicadellidae) and phylogenetic analysis.</title>
        <authorList>
            <person name="Wang J."/>
            <person name="Wu Y."/>
            <person name="Dai R."/>
            <person name="Yang M."/>
        </authorList>
    </citation>
    <scope>NUCLEOTIDE SEQUENCE</scope>
</reference>
<dbReference type="CDD" id="cd01665">
    <property type="entry name" value="Cyt_c_Oxidase_III"/>
    <property type="match status" value="1"/>
</dbReference>
<dbReference type="SUPFAM" id="SSF81452">
    <property type="entry name" value="Cytochrome c oxidase subunit III-like"/>
    <property type="match status" value="1"/>
</dbReference>
<feature type="transmembrane region" description="Helical" evidence="9">
    <location>
        <begin position="76"/>
        <end position="100"/>
    </location>
</feature>
<comment type="similarity">
    <text evidence="2 8">Belongs to the cytochrome c oxidase subunit 3 family.</text>
</comment>
<dbReference type="InterPro" id="IPR035973">
    <property type="entry name" value="Cyt_c_oxidase_su3-like_sf"/>
</dbReference>
<feature type="transmembrane region" description="Helical" evidence="9">
    <location>
        <begin position="12"/>
        <end position="33"/>
    </location>
</feature>
<dbReference type="GO" id="GO:0016020">
    <property type="term" value="C:membrane"/>
    <property type="evidence" value="ECO:0007669"/>
    <property type="project" value="UniProtKB-SubCell"/>
</dbReference>
<keyword evidence="6 9" id="KW-1133">Transmembrane helix</keyword>
<dbReference type="InterPro" id="IPR024791">
    <property type="entry name" value="Cyt_c/ubiquinol_Oxase_su3"/>
</dbReference>
<evidence type="ECO:0000256" key="7">
    <source>
        <dbReference type="ARBA" id="ARBA00023136"/>
    </source>
</evidence>
<keyword evidence="5" id="KW-1278">Translocase</keyword>
<gene>
    <name evidence="11" type="primary">COX3</name>
</gene>
<dbReference type="GO" id="GO:0005739">
    <property type="term" value="C:mitochondrion"/>
    <property type="evidence" value="ECO:0007669"/>
    <property type="project" value="TreeGrafter"/>
</dbReference>
<evidence type="ECO:0000256" key="2">
    <source>
        <dbReference type="ARBA" id="ARBA00010581"/>
    </source>
</evidence>
<evidence type="ECO:0000256" key="4">
    <source>
        <dbReference type="ARBA" id="ARBA00022692"/>
    </source>
</evidence>
<dbReference type="AlphaFoldDB" id="A0A6C0MED0"/>
<dbReference type="Gene3D" id="1.20.120.80">
    <property type="entry name" value="Cytochrome c oxidase, subunit III, four-helix bundle"/>
    <property type="match status" value="1"/>
</dbReference>
<sequence>MNNHPYHLVNLSPWPISISMGMLTTMMGIVMWMKFLNMKLLMLGLVITLMTMTQWWRDVTRESTFQGLHTKKIIKMMKWGMILFITSEVFFFLSFFWAFFHSSLSPNIEIGMMWPPKGIKTLNPINVPMLNTMILLCSGMSMTWAHNSLLMNKVNQTKQSLIITMILGVYFSLIQVMEYFETTFCMSDSIYGSVFFIMTGFHGIHVIIGTIFIMISFIRISKMHMSLVHNVGFESSAWYWHFVDLVWMMLYISLYWWGM</sequence>
<proteinExistence type="inferred from homology"/>
<dbReference type="GO" id="GO:0004129">
    <property type="term" value="F:cytochrome-c oxidase activity"/>
    <property type="evidence" value="ECO:0007669"/>
    <property type="project" value="InterPro"/>
</dbReference>
<dbReference type="Pfam" id="PF00510">
    <property type="entry name" value="COX3"/>
    <property type="match status" value="1"/>
</dbReference>
<evidence type="ECO:0000256" key="6">
    <source>
        <dbReference type="ARBA" id="ARBA00022989"/>
    </source>
</evidence>
<dbReference type="InterPro" id="IPR033945">
    <property type="entry name" value="Cyt_c_oxase_su3_dom"/>
</dbReference>
<protein>
    <recommendedName>
        <fullName evidence="3 8">Cytochrome c oxidase subunit 3</fullName>
    </recommendedName>
</protein>
<dbReference type="GO" id="GO:0006123">
    <property type="term" value="P:mitochondrial electron transport, cytochrome c to oxygen"/>
    <property type="evidence" value="ECO:0007669"/>
    <property type="project" value="TreeGrafter"/>
</dbReference>
<feature type="domain" description="Heme-copper oxidase subunit III family profile" evidence="10">
    <location>
        <begin position="2"/>
        <end position="259"/>
    </location>
</feature>
<evidence type="ECO:0000256" key="1">
    <source>
        <dbReference type="ARBA" id="ARBA00004141"/>
    </source>
</evidence>